<comment type="caution">
    <text evidence="2">The sequence shown here is derived from an EMBL/GenBank/DDBJ whole genome shotgun (WGS) entry which is preliminary data.</text>
</comment>
<dbReference type="Pfam" id="PF00425">
    <property type="entry name" value="Chorismate_bind"/>
    <property type="match status" value="1"/>
</dbReference>
<dbReference type="PANTHER" id="PTHR42839:SF2">
    <property type="entry name" value="ISOCHORISMATE SYNTHASE ENTC"/>
    <property type="match status" value="1"/>
</dbReference>
<dbReference type="InterPro" id="IPR015890">
    <property type="entry name" value="Chorismate_C"/>
</dbReference>
<name>A0ABP6YC09_9FLAO</name>
<gene>
    <name evidence="2" type="ORF">GCM10022395_31550</name>
</gene>
<dbReference type="PANTHER" id="PTHR42839">
    <property type="entry name" value="ISOCHORISMATE SYNTHASE ENTC"/>
    <property type="match status" value="1"/>
</dbReference>
<dbReference type="InterPro" id="IPR005801">
    <property type="entry name" value="ADC_synthase"/>
</dbReference>
<dbReference type="EMBL" id="BAABCY010000086">
    <property type="protein sequence ID" value="GAA3580776.1"/>
    <property type="molecule type" value="Genomic_DNA"/>
</dbReference>
<keyword evidence="3" id="KW-1185">Reference proteome</keyword>
<evidence type="ECO:0000259" key="1">
    <source>
        <dbReference type="Pfam" id="PF00425"/>
    </source>
</evidence>
<sequence>MTLDDFFKRINEQYESKLPFVVYRKPNEIKIVSLLQKSDDVFAVQDFNEQGFVFAPFDKSREKTILIPITHSETIFVDSEELVGGGICLNRTVLSSGSGSNETDKQEHIELVQSSINEIKNKQFKKVVLSRKEKVILQENSPIALLKKLLDLYKEAFVYCWYHPKIGLWLGATPETLIKIDGKKFSVMSLAGTQGYKGDESVTWGVKEKNEQSYVTDYIISSLDGFSDSVKVSGTQTVKAGNLLHLRTQVSGTLSRGVNGLKDLLYRLHPTPAVCGLPKETSKQYILKSENYNREFYSGFLGELNMETQIAPRTGKRNIENRAYTVNRKHTQLYVNLRCMQIKANEALVYVGGGITESSIPEKEWEETVLKSLVIKSIL</sequence>
<proteinExistence type="predicted"/>
<evidence type="ECO:0000313" key="3">
    <source>
        <dbReference type="Proteomes" id="UP001500954"/>
    </source>
</evidence>
<dbReference type="RefSeq" id="WP_345007379.1">
    <property type="nucleotide sequence ID" value="NZ_BAABCY010000086.1"/>
</dbReference>
<protein>
    <submittedName>
        <fullName evidence="2">Chorismate-binding protein</fullName>
    </submittedName>
</protein>
<reference evidence="3" key="1">
    <citation type="journal article" date="2019" name="Int. J. Syst. Evol. Microbiol.">
        <title>The Global Catalogue of Microorganisms (GCM) 10K type strain sequencing project: providing services to taxonomists for standard genome sequencing and annotation.</title>
        <authorList>
            <consortium name="The Broad Institute Genomics Platform"/>
            <consortium name="The Broad Institute Genome Sequencing Center for Infectious Disease"/>
            <person name="Wu L."/>
            <person name="Ma J."/>
        </authorList>
    </citation>
    <scope>NUCLEOTIDE SEQUENCE [LARGE SCALE GENOMIC DNA]</scope>
    <source>
        <strain evidence="3">JCM 17111</strain>
    </source>
</reference>
<organism evidence="2 3">
    <name type="scientific">Snuella lapsa</name>
    <dbReference type="NCBI Taxonomy" id="870481"/>
    <lineage>
        <taxon>Bacteria</taxon>
        <taxon>Pseudomonadati</taxon>
        <taxon>Bacteroidota</taxon>
        <taxon>Flavobacteriia</taxon>
        <taxon>Flavobacteriales</taxon>
        <taxon>Flavobacteriaceae</taxon>
        <taxon>Snuella</taxon>
    </lineage>
</organism>
<evidence type="ECO:0000313" key="2">
    <source>
        <dbReference type="EMBL" id="GAA3580776.1"/>
    </source>
</evidence>
<accession>A0ABP6YC09</accession>
<dbReference type="SUPFAM" id="SSF56322">
    <property type="entry name" value="ADC synthase"/>
    <property type="match status" value="1"/>
</dbReference>
<dbReference type="Gene3D" id="3.60.120.10">
    <property type="entry name" value="Anthranilate synthase"/>
    <property type="match status" value="1"/>
</dbReference>
<dbReference type="Proteomes" id="UP001500954">
    <property type="component" value="Unassembled WGS sequence"/>
</dbReference>
<feature type="domain" description="Chorismate-utilising enzyme C-terminal" evidence="1">
    <location>
        <begin position="105"/>
        <end position="371"/>
    </location>
</feature>